<protein>
    <recommendedName>
        <fullName evidence="2">DUF3597 domain-containing protein</fullName>
    </recommendedName>
</protein>
<gene>
    <name evidence="3" type="ORF">FHR87_002764</name>
</gene>
<keyword evidence="4" id="KW-1185">Reference proteome</keyword>
<feature type="compositionally biased region" description="Polar residues" evidence="1">
    <location>
        <begin position="49"/>
        <end position="58"/>
    </location>
</feature>
<dbReference type="AlphaFoldDB" id="A0A839T5M6"/>
<evidence type="ECO:0000313" key="4">
    <source>
        <dbReference type="Proteomes" id="UP000549250"/>
    </source>
</evidence>
<dbReference type="Pfam" id="PF12200">
    <property type="entry name" value="DUF3597"/>
    <property type="match status" value="1"/>
</dbReference>
<feature type="region of interest" description="Disordered" evidence="1">
    <location>
        <begin position="34"/>
        <end position="63"/>
    </location>
</feature>
<evidence type="ECO:0000256" key="1">
    <source>
        <dbReference type="SAM" id="MobiDB-lite"/>
    </source>
</evidence>
<dbReference type="InterPro" id="IPR022016">
    <property type="entry name" value="DUF3597"/>
</dbReference>
<comment type="caution">
    <text evidence="3">The sequence shown here is derived from an EMBL/GenBank/DDBJ whole genome shotgun (WGS) entry which is preliminary data.</text>
</comment>
<feature type="domain" description="DUF3597" evidence="2">
    <location>
        <begin position="22"/>
        <end position="148"/>
    </location>
</feature>
<sequence length="153" mass="16451">MERIESNPYMKPTSKRGNVMSLFSLIKEKLGLGKKTETTSPQAAPGTPVTETGTTASDTAPAPQAISQVDVVAKLEGLAANNPEKLNWRTSIVDLLKLLGLDSSLSARKELATELHCPQDKLADSAQMNIWLHKTVMQKLAENGGNIPAELLS</sequence>
<dbReference type="Proteomes" id="UP000549250">
    <property type="component" value="Unassembled WGS sequence"/>
</dbReference>
<proteinExistence type="predicted"/>
<name>A0A839T5M6_AZOMA</name>
<evidence type="ECO:0000313" key="3">
    <source>
        <dbReference type="EMBL" id="MBB3104349.1"/>
    </source>
</evidence>
<organism evidence="3 4">
    <name type="scientific">Azomonas macrocytogenes</name>
    <name type="common">Azotobacter macrocytogenes</name>
    <dbReference type="NCBI Taxonomy" id="69962"/>
    <lineage>
        <taxon>Bacteria</taxon>
        <taxon>Pseudomonadati</taxon>
        <taxon>Pseudomonadota</taxon>
        <taxon>Gammaproteobacteria</taxon>
        <taxon>Pseudomonadales</taxon>
        <taxon>Pseudomonadaceae</taxon>
        <taxon>Azomonas</taxon>
    </lineage>
</organism>
<reference evidence="3 4" key="1">
    <citation type="submission" date="2020-08" db="EMBL/GenBank/DDBJ databases">
        <title>Genomic Encyclopedia of Type Strains, Phase III (KMG-III): the genomes of soil and plant-associated and newly described type strains.</title>
        <authorList>
            <person name="Whitman W."/>
        </authorList>
    </citation>
    <scope>NUCLEOTIDE SEQUENCE [LARGE SCALE GENOMIC DNA]</scope>
    <source>
        <strain evidence="3 4">CECT 4462</strain>
    </source>
</reference>
<dbReference type="EMBL" id="JACHXI010000014">
    <property type="protein sequence ID" value="MBB3104349.1"/>
    <property type="molecule type" value="Genomic_DNA"/>
</dbReference>
<accession>A0A839T5M6</accession>
<evidence type="ECO:0000259" key="2">
    <source>
        <dbReference type="Pfam" id="PF12200"/>
    </source>
</evidence>
<dbReference type="SUPFAM" id="SSF158634">
    <property type="entry name" value="RPA2825-like"/>
    <property type="match status" value="1"/>
</dbReference>